<evidence type="ECO:0000259" key="1">
    <source>
        <dbReference type="SMART" id="SM00966"/>
    </source>
</evidence>
<dbReference type="EMBL" id="UOFX01000044">
    <property type="protein sequence ID" value="VAX08994.1"/>
    <property type="molecule type" value="Genomic_DNA"/>
</dbReference>
<evidence type="ECO:0000313" key="2">
    <source>
        <dbReference type="EMBL" id="VAX08994.1"/>
    </source>
</evidence>
<accession>A0A3B1BAI9</accession>
<dbReference type="InterPro" id="IPR007159">
    <property type="entry name" value="SpoVT-AbrB_dom"/>
</dbReference>
<dbReference type="InterPro" id="IPR037914">
    <property type="entry name" value="SpoVT-AbrB_sf"/>
</dbReference>
<gene>
    <name evidence="2" type="ORF">MNBD_GAMMA26-2236</name>
</gene>
<dbReference type="AlphaFoldDB" id="A0A3B1BAI9"/>
<proteinExistence type="predicted"/>
<dbReference type="SMART" id="SM00966">
    <property type="entry name" value="SpoVT_AbrB"/>
    <property type="match status" value="1"/>
</dbReference>
<dbReference type="Gene3D" id="2.10.260.10">
    <property type="match status" value="1"/>
</dbReference>
<dbReference type="SUPFAM" id="SSF89447">
    <property type="entry name" value="AbrB/MazE/MraZ-like"/>
    <property type="match status" value="1"/>
</dbReference>
<dbReference type="NCBIfam" id="TIGR01439">
    <property type="entry name" value="lp_hng_hel_AbrB"/>
    <property type="match status" value="1"/>
</dbReference>
<name>A0A3B1BAI9_9ZZZZ</name>
<sequence>MLATITAKGQVTIPKKVRDILRLHSGDKVDFIVRDDGSTLLQPVTKKAADVFGKLQKPGRKPVSISEMNETVRQRHRMLVDESP</sequence>
<dbReference type="Pfam" id="PF04014">
    <property type="entry name" value="MazE_antitoxin"/>
    <property type="match status" value="1"/>
</dbReference>
<reference evidence="2" key="1">
    <citation type="submission" date="2018-06" db="EMBL/GenBank/DDBJ databases">
        <authorList>
            <person name="Zhirakovskaya E."/>
        </authorList>
    </citation>
    <scope>NUCLEOTIDE SEQUENCE</scope>
</reference>
<protein>
    <recommendedName>
        <fullName evidence="1">SpoVT-AbrB domain-containing protein</fullName>
    </recommendedName>
</protein>
<feature type="domain" description="SpoVT-AbrB" evidence="1">
    <location>
        <begin position="3"/>
        <end position="49"/>
    </location>
</feature>
<dbReference type="GO" id="GO:0003677">
    <property type="term" value="F:DNA binding"/>
    <property type="evidence" value="ECO:0007669"/>
    <property type="project" value="InterPro"/>
</dbReference>
<organism evidence="2">
    <name type="scientific">hydrothermal vent metagenome</name>
    <dbReference type="NCBI Taxonomy" id="652676"/>
    <lineage>
        <taxon>unclassified sequences</taxon>
        <taxon>metagenomes</taxon>
        <taxon>ecological metagenomes</taxon>
    </lineage>
</organism>